<evidence type="ECO:0000256" key="2">
    <source>
        <dbReference type="SAM" id="Phobius"/>
    </source>
</evidence>
<gene>
    <name evidence="4" type="ORF">H7J73_01170</name>
</gene>
<dbReference type="Proteomes" id="UP001526201">
    <property type="component" value="Unassembled WGS sequence"/>
</dbReference>
<keyword evidence="2" id="KW-0472">Membrane</keyword>
<evidence type="ECO:0000313" key="5">
    <source>
        <dbReference type="Proteomes" id="UP001526201"/>
    </source>
</evidence>
<dbReference type="Pfam" id="PF14410">
    <property type="entry name" value="GH-E"/>
    <property type="match status" value="1"/>
</dbReference>
<dbReference type="EMBL" id="JACKTY010000009">
    <property type="protein sequence ID" value="MCV7224658.1"/>
    <property type="molecule type" value="Genomic_DNA"/>
</dbReference>
<feature type="compositionally biased region" description="Basic and acidic residues" evidence="1">
    <location>
        <begin position="354"/>
        <end position="369"/>
    </location>
</feature>
<protein>
    <submittedName>
        <fullName evidence="4">HNH/ENDO VII family nuclease</fullName>
    </submittedName>
</protein>
<feature type="domain" description="Toxin YqcG C-terminal" evidence="3">
    <location>
        <begin position="307"/>
        <end position="365"/>
    </location>
</feature>
<dbReference type="InterPro" id="IPR026835">
    <property type="entry name" value="YqcG_C"/>
</dbReference>
<organism evidence="4 5">
    <name type="scientific">Mycolicibacterium komossense</name>
    <dbReference type="NCBI Taxonomy" id="1779"/>
    <lineage>
        <taxon>Bacteria</taxon>
        <taxon>Bacillati</taxon>
        <taxon>Actinomycetota</taxon>
        <taxon>Actinomycetes</taxon>
        <taxon>Mycobacteriales</taxon>
        <taxon>Mycobacteriaceae</taxon>
        <taxon>Mycolicibacterium</taxon>
    </lineage>
</organism>
<feature type="transmembrane region" description="Helical" evidence="2">
    <location>
        <begin position="424"/>
        <end position="444"/>
    </location>
</feature>
<feature type="compositionally biased region" description="Pro residues" evidence="1">
    <location>
        <begin position="387"/>
        <end position="398"/>
    </location>
</feature>
<comment type="caution">
    <text evidence="4">The sequence shown here is derived from an EMBL/GenBank/DDBJ whole genome shotgun (WGS) entry which is preliminary data.</text>
</comment>
<keyword evidence="5" id="KW-1185">Reference proteome</keyword>
<name>A0ABT3C5B8_9MYCO</name>
<feature type="region of interest" description="Disordered" evidence="1">
    <location>
        <begin position="289"/>
        <end position="308"/>
    </location>
</feature>
<reference evidence="4 5" key="1">
    <citation type="journal article" date="2022" name="BMC Genomics">
        <title>Comparative genome analysis of mycobacteria focusing on tRNA and non-coding RNA.</title>
        <authorList>
            <person name="Behra P.R.K."/>
            <person name="Pettersson B.M.F."/>
            <person name="Ramesh M."/>
            <person name="Das S."/>
            <person name="Dasgupta S."/>
            <person name="Kirsebom L.A."/>
        </authorList>
    </citation>
    <scope>NUCLEOTIDE SEQUENCE [LARGE SCALE GENOMIC DNA]</scope>
    <source>
        <strain evidence="4 5">DSM 44078</strain>
    </source>
</reference>
<accession>A0ABT3C5B8</accession>
<dbReference type="RefSeq" id="WP_264065402.1">
    <property type="nucleotide sequence ID" value="NZ_JACKTY010000009.1"/>
</dbReference>
<keyword evidence="2" id="KW-0812">Transmembrane</keyword>
<evidence type="ECO:0000259" key="3">
    <source>
        <dbReference type="Pfam" id="PF14410"/>
    </source>
</evidence>
<feature type="region of interest" description="Disordered" evidence="1">
    <location>
        <begin position="354"/>
        <end position="406"/>
    </location>
</feature>
<evidence type="ECO:0000313" key="4">
    <source>
        <dbReference type="EMBL" id="MCV7224658.1"/>
    </source>
</evidence>
<evidence type="ECO:0000256" key="1">
    <source>
        <dbReference type="SAM" id="MobiDB-lite"/>
    </source>
</evidence>
<keyword evidence="2" id="KW-1133">Transmembrane helix</keyword>
<proteinExistence type="predicted"/>
<sequence length="445" mass="47510">MSLTVADIERWSSESVRAVFHTGTARLRIVHDVSRTLGALQVFNTWDGQAAEAAKHATSQTRMDIDAHGQEVAAVADAARRAADDIDRVQASLRQLKVDAEATGLEVDPGSDRIVPIPHSTHGRREMQAAIPGLQARLDAIIADANAVDGELAMAINMADADVAIPLPPGPNDGSKPMTNAQVTDAVNDMLDGQDLSPAERERLSQLLTNSLRSAAANGIPADQALAAAEDQAGAFMTNLHRSYVRIPTRLQTWRDAARTPEGDLLSKVSGDVIPARRNSNGDLIWFDKDTGKEVGTGPVGPEDSMTLPERGSSHLGHQYGEENWRVLKQAEEEGWTQKELNDFMNQKDRYRLETPEENSGHANEDKGEYAPNPDWTPERVKGGMPAPGPLVGAPPSPVTDGPYHEPSTGPLIQLPPMLDPSQLAPIAGAGGGLIGVLGLAALIA</sequence>